<dbReference type="Gene3D" id="3.40.50.300">
    <property type="entry name" value="P-loop containing nucleotide triphosphate hydrolases"/>
    <property type="match status" value="1"/>
</dbReference>
<comment type="similarity">
    <text evidence="1">Belongs to the AAA ATPase family.</text>
</comment>
<evidence type="ECO:0000313" key="6">
    <source>
        <dbReference type="Proteomes" id="UP001165498"/>
    </source>
</evidence>
<evidence type="ECO:0000313" key="5">
    <source>
        <dbReference type="EMBL" id="MCQ4164912.1"/>
    </source>
</evidence>
<evidence type="ECO:0000256" key="2">
    <source>
        <dbReference type="ARBA" id="ARBA00022741"/>
    </source>
</evidence>
<dbReference type="Pfam" id="PF22977">
    <property type="entry name" value="WHD"/>
    <property type="match status" value="1"/>
</dbReference>
<dbReference type="Pfam" id="PF00004">
    <property type="entry name" value="AAA"/>
    <property type="match status" value="1"/>
</dbReference>
<protein>
    <submittedName>
        <fullName evidence="5">ATP-binding protein</fullName>
    </submittedName>
</protein>
<dbReference type="InterPro" id="IPR027417">
    <property type="entry name" value="P-loop_NTPase"/>
</dbReference>
<dbReference type="InterPro" id="IPR050221">
    <property type="entry name" value="26S_Proteasome_ATPase"/>
</dbReference>
<dbReference type="RefSeq" id="WP_255913928.1">
    <property type="nucleotide sequence ID" value="NZ_JANFQO010000007.1"/>
</dbReference>
<keyword evidence="6" id="KW-1185">Reference proteome</keyword>
<reference evidence="5" key="1">
    <citation type="submission" date="2022-07" db="EMBL/GenBank/DDBJ databases">
        <title>Tahibacter sp., a new gammaproteobacterium isolated from the silt sample collected at pig farm.</title>
        <authorList>
            <person name="Chen H."/>
        </authorList>
    </citation>
    <scope>NUCLEOTIDE SEQUENCE</scope>
    <source>
        <strain evidence="5">P2K</strain>
    </source>
</reference>
<gene>
    <name evidence="5" type="ORF">NM961_09345</name>
</gene>
<dbReference type="InterPro" id="IPR054472">
    <property type="entry name" value="WHD"/>
</dbReference>
<dbReference type="GO" id="GO:0005524">
    <property type="term" value="F:ATP binding"/>
    <property type="evidence" value="ECO:0007669"/>
    <property type="project" value="UniProtKB-KW"/>
</dbReference>
<evidence type="ECO:0000256" key="1">
    <source>
        <dbReference type="ARBA" id="ARBA00006914"/>
    </source>
</evidence>
<dbReference type="SMART" id="SM00382">
    <property type="entry name" value="AAA"/>
    <property type="match status" value="1"/>
</dbReference>
<keyword evidence="2" id="KW-0547">Nucleotide-binding</keyword>
<keyword evidence="3 5" id="KW-0067">ATP-binding</keyword>
<evidence type="ECO:0000259" key="4">
    <source>
        <dbReference type="SMART" id="SM00382"/>
    </source>
</evidence>
<feature type="domain" description="AAA+ ATPase" evidence="4">
    <location>
        <begin position="487"/>
        <end position="619"/>
    </location>
</feature>
<dbReference type="SUPFAM" id="SSF52540">
    <property type="entry name" value="P-loop containing nucleoside triphosphate hydrolases"/>
    <property type="match status" value="1"/>
</dbReference>
<evidence type="ECO:0000256" key="3">
    <source>
        <dbReference type="ARBA" id="ARBA00022840"/>
    </source>
</evidence>
<dbReference type="PANTHER" id="PTHR23073">
    <property type="entry name" value="26S PROTEASOME REGULATORY SUBUNIT"/>
    <property type="match status" value="1"/>
</dbReference>
<sequence length="699" mass="76265">MNVQEWSEANNRYLSLSLHWLRLRLQRLAQPAASSPAPATVPPMAAGAASAAARGWFGRGAAPVLAVTDATVAPAVAVDATAQDDRLAALAAEREAAAVQQPPPALEWLAQRLGLSAFERDVLLLCAAVELDPSLPAQIGAIQGAQRPSPSFALALQLFDTPSWDALSPHAPLRYSQLLEVNQLGATPLTAAALRADERIVNYLKGLNALDERLSTLLTPLPTAVPPLAPSQLAKADEILRRLQAGGTEQPLPPVQLLGADRGSKVALAQEVAARLQRQLYRLGLDALPRHRAEFDSLARLWQRETALLPVALYIDAEELDLANAEQAAVWRSLLARELGLVFIGLREAPREDRAAVLAVDVARPSAAEQVQGWQELLAAAGTDAASLPRELASQFDFSLAEMKHACAEAEFEPADTRRARLWAACRRIALPRLDALAQRLQPKAGWDDLVLPEESLRLLREIVGQVRQRHTVYQDWGYTRRMTRGFGINALFAGDSGTGKTMAAEVLANELQLALYRIDLSAVVSKYIGETEKNLRRLFDAAESGGAILLFDEADALFGKRSEVKDSHDRYANIEINYLLQRMEAFSGLALLATNMKSALDTAFLRRLRFVVNFAYPGAAERLRIWQRALPPEVPRENVDFSHLARFNLSGGNIHSIALNAAFAAARRGSAVNQALLLAAVRTELRKLDKPVNEGDFR</sequence>
<dbReference type="CDD" id="cd19481">
    <property type="entry name" value="RecA-like_protease"/>
    <property type="match status" value="1"/>
</dbReference>
<accession>A0ABT1QRP2</accession>
<comment type="caution">
    <text evidence="5">The sequence shown here is derived from an EMBL/GenBank/DDBJ whole genome shotgun (WGS) entry which is preliminary data.</text>
</comment>
<dbReference type="InterPro" id="IPR003593">
    <property type="entry name" value="AAA+_ATPase"/>
</dbReference>
<proteinExistence type="inferred from homology"/>
<name>A0ABT1QRP2_9GAMM</name>
<dbReference type="Proteomes" id="UP001165498">
    <property type="component" value="Unassembled WGS sequence"/>
</dbReference>
<organism evidence="5 6">
    <name type="scientific">Tahibacter harae</name>
    <dbReference type="NCBI Taxonomy" id="2963937"/>
    <lineage>
        <taxon>Bacteria</taxon>
        <taxon>Pseudomonadati</taxon>
        <taxon>Pseudomonadota</taxon>
        <taxon>Gammaproteobacteria</taxon>
        <taxon>Lysobacterales</taxon>
        <taxon>Rhodanobacteraceae</taxon>
        <taxon>Tahibacter</taxon>
    </lineage>
</organism>
<dbReference type="EMBL" id="JANFQO010000007">
    <property type="protein sequence ID" value="MCQ4164912.1"/>
    <property type="molecule type" value="Genomic_DNA"/>
</dbReference>
<dbReference type="InterPro" id="IPR003959">
    <property type="entry name" value="ATPase_AAA_core"/>
</dbReference>